<reference evidence="1 2" key="1">
    <citation type="submission" date="2015-01" db="EMBL/GenBank/DDBJ databases">
        <title>The Genome Sequence of Exophiala oligosperma CBS72588.</title>
        <authorList>
            <consortium name="The Broad Institute Genomics Platform"/>
            <person name="Cuomo C."/>
            <person name="de Hoog S."/>
            <person name="Gorbushina A."/>
            <person name="Stielow B."/>
            <person name="Teixiera M."/>
            <person name="Abouelleil A."/>
            <person name="Chapman S.B."/>
            <person name="Priest M."/>
            <person name="Young S.K."/>
            <person name="Wortman J."/>
            <person name="Nusbaum C."/>
            <person name="Birren B."/>
        </authorList>
    </citation>
    <scope>NUCLEOTIDE SEQUENCE [LARGE SCALE GENOMIC DNA]</scope>
    <source>
        <strain evidence="1 2">CBS 72588</strain>
    </source>
</reference>
<dbReference type="EMBL" id="KN847375">
    <property type="protein sequence ID" value="KIW36091.1"/>
    <property type="molecule type" value="Genomic_DNA"/>
</dbReference>
<dbReference type="VEuPathDB" id="FungiDB:PV06_11604"/>
<protein>
    <submittedName>
        <fullName evidence="1">Uncharacterized protein</fullName>
    </submittedName>
</protein>
<evidence type="ECO:0000313" key="1">
    <source>
        <dbReference type="EMBL" id="KIW36091.1"/>
    </source>
</evidence>
<proteinExistence type="predicted"/>
<dbReference type="RefSeq" id="XP_016256307.1">
    <property type="nucleotide sequence ID" value="XM_016413311.1"/>
</dbReference>
<dbReference type="HOGENOM" id="CLU_1250690_0_0_1"/>
<evidence type="ECO:0000313" key="2">
    <source>
        <dbReference type="Proteomes" id="UP000053342"/>
    </source>
</evidence>
<dbReference type="GeneID" id="27363678"/>
<keyword evidence="2" id="KW-1185">Reference proteome</keyword>
<gene>
    <name evidence="1" type="ORF">PV06_11604</name>
</gene>
<organism evidence="1 2">
    <name type="scientific">Exophiala oligosperma</name>
    <dbReference type="NCBI Taxonomy" id="215243"/>
    <lineage>
        <taxon>Eukaryota</taxon>
        <taxon>Fungi</taxon>
        <taxon>Dikarya</taxon>
        <taxon>Ascomycota</taxon>
        <taxon>Pezizomycotina</taxon>
        <taxon>Eurotiomycetes</taxon>
        <taxon>Chaetothyriomycetidae</taxon>
        <taxon>Chaetothyriales</taxon>
        <taxon>Herpotrichiellaceae</taxon>
        <taxon>Exophiala</taxon>
    </lineage>
</organism>
<dbReference type="Proteomes" id="UP000053342">
    <property type="component" value="Unassembled WGS sequence"/>
</dbReference>
<name>A0A0D2A6Z8_9EURO</name>
<dbReference type="AlphaFoldDB" id="A0A0D2A6Z8"/>
<accession>A0A0D2A6Z8</accession>
<sequence length="221" mass="25311">MRPYVDRRINCWNLDPLLNNTITIGHVKDLTLNFRNLEKIDVCLSDKLEELLRLADNLRELTLYFSELPMMFEGNGTPNVTLEFDALKFFATLWAVKSLSLRTLWDSCNGEHPHSVGNKSTSKRGSPAMRRRHTYWYALCQALTCYRKEMQSESAKDTNRLKVCFQAALEASQQESFLQNPSAAFECKRCGEPHPRPTVADVNRVNSAGDEGEDERECVVM</sequence>